<dbReference type="InterPro" id="IPR019999">
    <property type="entry name" value="Anth_synth_I-like"/>
</dbReference>
<evidence type="ECO:0000313" key="5">
    <source>
        <dbReference type="EMBL" id="RJG48121.1"/>
    </source>
</evidence>
<name>A0A418YFM1_9GAMM</name>
<dbReference type="NCBIfam" id="TIGR00553">
    <property type="entry name" value="pabB"/>
    <property type="match status" value="1"/>
</dbReference>
<dbReference type="InterPro" id="IPR006805">
    <property type="entry name" value="Anth_synth_I_N"/>
</dbReference>
<evidence type="ECO:0000256" key="1">
    <source>
        <dbReference type="ARBA" id="ARBA00013139"/>
    </source>
</evidence>
<dbReference type="InterPro" id="IPR015890">
    <property type="entry name" value="Chorismate_C"/>
</dbReference>
<dbReference type="PANTHER" id="PTHR11236">
    <property type="entry name" value="AMINOBENZOATE/ANTHRANILATE SYNTHASE"/>
    <property type="match status" value="1"/>
</dbReference>
<dbReference type="Proteomes" id="UP000283255">
    <property type="component" value="Unassembled WGS sequence"/>
</dbReference>
<organism evidence="5 6">
    <name type="scientific">Motilimonas pumila</name>
    <dbReference type="NCBI Taxonomy" id="2303987"/>
    <lineage>
        <taxon>Bacteria</taxon>
        <taxon>Pseudomonadati</taxon>
        <taxon>Pseudomonadota</taxon>
        <taxon>Gammaproteobacteria</taxon>
        <taxon>Alteromonadales</taxon>
        <taxon>Alteromonadales genera incertae sedis</taxon>
        <taxon>Motilimonas</taxon>
    </lineage>
</organism>
<gene>
    <name evidence="5" type="primary">pabB</name>
    <name evidence="5" type="ORF">D1Z90_08590</name>
</gene>
<dbReference type="EC" id="2.6.1.85" evidence="1"/>
<dbReference type="InterPro" id="IPR005801">
    <property type="entry name" value="ADC_synthase"/>
</dbReference>
<reference evidence="5 6" key="2">
    <citation type="submission" date="2019-01" db="EMBL/GenBank/DDBJ databases">
        <title>Motilimonas pumilus sp. nov., isolated from the gut of sea cucumber (Apostichopus japonicus).</title>
        <authorList>
            <person name="Wang F.-Q."/>
            <person name="Ren L.-H."/>
            <person name="Lin Y.-W."/>
            <person name="Sun G.-H."/>
            <person name="Du Z.-J."/>
            <person name="Zhao J.-X."/>
            <person name="Liu X.-J."/>
            <person name="Liu L.-J."/>
        </authorList>
    </citation>
    <scope>NUCLEOTIDE SEQUENCE [LARGE SCALE GENOMIC DNA]</scope>
    <source>
        <strain evidence="5 6">PLHSC7-2</strain>
    </source>
</reference>
<dbReference type="SUPFAM" id="SSF56322">
    <property type="entry name" value="ADC synthase"/>
    <property type="match status" value="1"/>
</dbReference>
<proteinExistence type="predicted"/>
<accession>A0A418YFM1</accession>
<keyword evidence="5" id="KW-0032">Aminotransferase</keyword>
<reference evidence="5 6" key="1">
    <citation type="submission" date="2018-09" db="EMBL/GenBank/DDBJ databases">
        <authorList>
            <person name="Wang F."/>
        </authorList>
    </citation>
    <scope>NUCLEOTIDE SEQUENCE [LARGE SCALE GENOMIC DNA]</scope>
    <source>
        <strain evidence="5 6">PLHSC7-2</strain>
    </source>
</reference>
<dbReference type="GO" id="GO:0009396">
    <property type="term" value="P:folic acid-containing compound biosynthetic process"/>
    <property type="evidence" value="ECO:0007669"/>
    <property type="project" value="InterPro"/>
</dbReference>
<dbReference type="GO" id="GO:0046820">
    <property type="term" value="F:4-amino-4-deoxychorismate synthase activity"/>
    <property type="evidence" value="ECO:0007669"/>
    <property type="project" value="UniProtKB-EC"/>
</dbReference>
<dbReference type="AlphaFoldDB" id="A0A418YFM1"/>
<evidence type="ECO:0000256" key="2">
    <source>
        <dbReference type="ARBA" id="ARBA00022679"/>
    </source>
</evidence>
<feature type="domain" description="Chorismate-utilising enzyme C-terminal" evidence="3">
    <location>
        <begin position="197"/>
        <end position="450"/>
    </location>
</feature>
<evidence type="ECO:0000313" key="6">
    <source>
        <dbReference type="Proteomes" id="UP000283255"/>
    </source>
</evidence>
<evidence type="ECO:0000259" key="3">
    <source>
        <dbReference type="Pfam" id="PF00425"/>
    </source>
</evidence>
<keyword evidence="2 5" id="KW-0808">Transferase</keyword>
<dbReference type="Pfam" id="PF00425">
    <property type="entry name" value="Chorismate_bind"/>
    <property type="match status" value="1"/>
</dbReference>
<dbReference type="PANTHER" id="PTHR11236:SF50">
    <property type="entry name" value="AMINODEOXYCHORISMATE SYNTHASE COMPONENT 1"/>
    <property type="match status" value="1"/>
</dbReference>
<dbReference type="Pfam" id="PF04715">
    <property type="entry name" value="Anth_synt_I_N"/>
    <property type="match status" value="1"/>
</dbReference>
<feature type="domain" description="Anthranilate synthase component I N-terminal" evidence="4">
    <location>
        <begin position="22"/>
        <end position="154"/>
    </location>
</feature>
<comment type="caution">
    <text evidence="5">The sequence shown here is derived from an EMBL/GenBank/DDBJ whole genome shotgun (WGS) entry which is preliminary data.</text>
</comment>
<keyword evidence="6" id="KW-1185">Reference proteome</keyword>
<dbReference type="RefSeq" id="WP_119910347.1">
    <property type="nucleotide sequence ID" value="NZ_QZCH01000009.1"/>
</dbReference>
<sequence>MSIVINKTLPFSQQSLQIIQSQLAALEWSVLMGCPSQHQDSQFEIFTANPIATITTFGQNSEVRQVVEGQWQTRRSKEDPLTLVKALRHAVLPDVNQQSLPFYGGVLGAFSYDLGRRFETLPQQAEHDIAMPDMAVGIYDWALLHDLRSHQLTLVTIGEQCQQKAQQIETWLHQLVQQGTTGSPFSLTTPWLSNMDKASYANKFQSVKDYLLSGDCYQVNLAQRFSAQYTGDEFEAYQRLLNQNQAPFSCFMRLPSGCILSISPERFLKLEQGNIETKPIKGTRPRSKVPSEDHALKLSLQQAEKDQAENLMIVDLLRNDIGRVSKPGSVAVPSLFDIESFPAVHHLVSTVTGQLDSAYEAEDLLRACFPGGSITGAPKIRAMEIIDQLEPHQRSFYCGSLGYISANGNMDTNIAIRTLVCHQGQVHCWVGGGLVADSLVDDEYQETFDKVSKILPVLADEPPH</sequence>
<evidence type="ECO:0000259" key="4">
    <source>
        <dbReference type="Pfam" id="PF04715"/>
    </source>
</evidence>
<dbReference type="GO" id="GO:0000162">
    <property type="term" value="P:L-tryptophan biosynthetic process"/>
    <property type="evidence" value="ECO:0007669"/>
    <property type="project" value="TreeGrafter"/>
</dbReference>
<dbReference type="PRINTS" id="PR00095">
    <property type="entry name" value="ANTSNTHASEI"/>
</dbReference>
<protein>
    <recommendedName>
        <fullName evidence="1">aminodeoxychorismate synthase</fullName>
        <ecNumber evidence="1">2.6.1.85</ecNumber>
    </recommendedName>
</protein>
<dbReference type="OrthoDB" id="9803598at2"/>
<dbReference type="Gene3D" id="3.60.120.10">
    <property type="entry name" value="Anthranilate synthase"/>
    <property type="match status" value="1"/>
</dbReference>
<dbReference type="EMBL" id="QZCH01000009">
    <property type="protein sequence ID" value="RJG48121.1"/>
    <property type="molecule type" value="Genomic_DNA"/>
</dbReference>
<dbReference type="InterPro" id="IPR005802">
    <property type="entry name" value="ADC_synth_comp_1"/>
</dbReference>